<dbReference type="EMBL" id="JPKZ01003088">
    <property type="protein sequence ID" value="KHN73683.1"/>
    <property type="molecule type" value="Genomic_DNA"/>
</dbReference>
<feature type="non-terminal residue" evidence="2">
    <location>
        <position position="1"/>
    </location>
</feature>
<feature type="compositionally biased region" description="Basic and acidic residues" evidence="1">
    <location>
        <begin position="36"/>
        <end position="45"/>
    </location>
</feature>
<name>A0A0B2UWC8_TOXCA</name>
<organism evidence="2 3">
    <name type="scientific">Toxocara canis</name>
    <name type="common">Canine roundworm</name>
    <dbReference type="NCBI Taxonomy" id="6265"/>
    <lineage>
        <taxon>Eukaryota</taxon>
        <taxon>Metazoa</taxon>
        <taxon>Ecdysozoa</taxon>
        <taxon>Nematoda</taxon>
        <taxon>Chromadorea</taxon>
        <taxon>Rhabditida</taxon>
        <taxon>Spirurina</taxon>
        <taxon>Ascaridomorpha</taxon>
        <taxon>Ascaridoidea</taxon>
        <taxon>Toxocaridae</taxon>
        <taxon>Toxocara</taxon>
    </lineage>
</organism>
<sequence length="103" mass="11505">TDYRFAFDTRCGFRGFLQWNTLTRKVQSLIAEVRKMVKEDERRSENYGNPDMDADEKAKPLEVVKSLPKASSAEAKSKSPPEPEPGPKPSLASRSPPEAKLAP</sequence>
<gene>
    <name evidence="2" type="ORF">Tcan_00516</name>
</gene>
<feature type="non-terminal residue" evidence="2">
    <location>
        <position position="103"/>
    </location>
</feature>
<evidence type="ECO:0000313" key="3">
    <source>
        <dbReference type="Proteomes" id="UP000031036"/>
    </source>
</evidence>
<dbReference type="AlphaFoldDB" id="A0A0B2UWC8"/>
<feature type="compositionally biased region" description="Low complexity" evidence="1">
    <location>
        <begin position="65"/>
        <end position="74"/>
    </location>
</feature>
<keyword evidence="3" id="KW-1185">Reference proteome</keyword>
<comment type="caution">
    <text evidence="2">The sequence shown here is derived from an EMBL/GenBank/DDBJ whole genome shotgun (WGS) entry which is preliminary data.</text>
</comment>
<evidence type="ECO:0000313" key="2">
    <source>
        <dbReference type="EMBL" id="KHN73683.1"/>
    </source>
</evidence>
<proteinExistence type="predicted"/>
<feature type="region of interest" description="Disordered" evidence="1">
    <location>
        <begin position="36"/>
        <end position="103"/>
    </location>
</feature>
<reference evidence="2 3" key="1">
    <citation type="submission" date="2014-11" db="EMBL/GenBank/DDBJ databases">
        <title>Genetic blueprint of the zoonotic pathogen Toxocara canis.</title>
        <authorList>
            <person name="Zhu X.-Q."/>
            <person name="Korhonen P.K."/>
            <person name="Cai H."/>
            <person name="Young N.D."/>
            <person name="Nejsum P."/>
            <person name="von Samson-Himmelstjerna G."/>
            <person name="Boag P.R."/>
            <person name="Tan P."/>
            <person name="Li Q."/>
            <person name="Min J."/>
            <person name="Yang Y."/>
            <person name="Wang X."/>
            <person name="Fang X."/>
            <person name="Hall R.S."/>
            <person name="Hofmann A."/>
            <person name="Sternberg P.W."/>
            <person name="Jex A.R."/>
            <person name="Gasser R.B."/>
        </authorList>
    </citation>
    <scope>NUCLEOTIDE SEQUENCE [LARGE SCALE GENOMIC DNA]</scope>
    <source>
        <strain evidence="2">PN_DK_2014</strain>
    </source>
</reference>
<evidence type="ECO:0000256" key="1">
    <source>
        <dbReference type="SAM" id="MobiDB-lite"/>
    </source>
</evidence>
<protein>
    <submittedName>
        <fullName evidence="2">Uncharacterized protein</fullName>
    </submittedName>
</protein>
<dbReference type="Proteomes" id="UP000031036">
    <property type="component" value="Unassembled WGS sequence"/>
</dbReference>
<accession>A0A0B2UWC8</accession>